<keyword evidence="1" id="KW-1133">Transmembrane helix</keyword>
<evidence type="ECO:0000313" key="2">
    <source>
        <dbReference type="EMBL" id="CBK42153.1"/>
    </source>
</evidence>
<dbReference type="Proteomes" id="UP000001660">
    <property type="component" value="Chromosome"/>
</dbReference>
<name>D8PFW6_9BACT</name>
<feature type="transmembrane region" description="Helical" evidence="1">
    <location>
        <begin position="314"/>
        <end position="333"/>
    </location>
</feature>
<organism evidence="2 3">
    <name type="scientific">Nitrospira defluvii</name>
    <dbReference type="NCBI Taxonomy" id="330214"/>
    <lineage>
        <taxon>Bacteria</taxon>
        <taxon>Pseudomonadati</taxon>
        <taxon>Nitrospirota</taxon>
        <taxon>Nitrospiria</taxon>
        <taxon>Nitrospirales</taxon>
        <taxon>Nitrospiraceae</taxon>
        <taxon>Nitrospira</taxon>
    </lineage>
</organism>
<protein>
    <recommendedName>
        <fullName evidence="4">Na+/H+ antiporter</fullName>
    </recommendedName>
</protein>
<feature type="transmembrane region" description="Helical" evidence="1">
    <location>
        <begin position="61"/>
        <end position="83"/>
    </location>
</feature>
<feature type="transmembrane region" description="Helical" evidence="1">
    <location>
        <begin position="179"/>
        <end position="203"/>
    </location>
</feature>
<dbReference type="STRING" id="330214.NIDE2443"/>
<keyword evidence="1" id="KW-0472">Membrane</keyword>
<gene>
    <name evidence="2" type="ORF">NIDE2443</name>
</gene>
<keyword evidence="3" id="KW-1185">Reference proteome</keyword>
<evidence type="ECO:0008006" key="4">
    <source>
        <dbReference type="Google" id="ProtNLM"/>
    </source>
</evidence>
<sequence length="437" mass="47561">MRPCHDSPRYRDPQQERDVTPSSIEVIGTLLFAVAIAHTFATSFFQHLAHRRPAHAGLWHLLGEVEVVFGFWAAVLMAAMFVTEGATAALRYIDAYPFIEPMFVFAIMVIAGSRPILQTARQSTQVLSRLLPLPSNVAFYVTVMAIVPLMGSLLTEAAAMTLAALILRDRFFRHGLSTNLQYATLGVLFVNVSIGGTLTPFAAPPILMVAGTWKWDMTFMASTFGWKAAIAVFVNAIVLTMLFRRELAALPSEERPKEGAPTPFPLMAIHLLMLAGVVVFAHHPAIFMGLFLFFLGFAHAYERYQNRLLLREGLLVAFFLAGLEVLGGQQQWWLQPILSQLSEHAVFFGTTFLTAFTDNAALTYLGSLVEGLSDAFKYALVAGAVTGGGLTVIANAPNPAGLALLRNHFEEESVSPAKLALAALPPTVIAAAAFLLL</sequence>
<dbReference type="eggNOG" id="COG1055">
    <property type="taxonomic scope" value="Bacteria"/>
</dbReference>
<evidence type="ECO:0000313" key="3">
    <source>
        <dbReference type="Proteomes" id="UP000001660"/>
    </source>
</evidence>
<dbReference type="KEGG" id="nde:NIDE2443"/>
<feature type="transmembrane region" description="Helical" evidence="1">
    <location>
        <begin position="95"/>
        <end position="117"/>
    </location>
</feature>
<feature type="transmembrane region" description="Helical" evidence="1">
    <location>
        <begin position="345"/>
        <end position="366"/>
    </location>
</feature>
<feature type="transmembrane region" description="Helical" evidence="1">
    <location>
        <begin position="378"/>
        <end position="397"/>
    </location>
</feature>
<dbReference type="EMBL" id="FP929003">
    <property type="protein sequence ID" value="CBK42153.1"/>
    <property type="molecule type" value="Genomic_DNA"/>
</dbReference>
<feature type="transmembrane region" description="Helical" evidence="1">
    <location>
        <begin position="21"/>
        <end position="41"/>
    </location>
</feature>
<dbReference type="Pfam" id="PF07399">
    <property type="entry name" value="Na_H_antiport_3"/>
    <property type="match status" value="1"/>
</dbReference>
<evidence type="ECO:0000256" key="1">
    <source>
        <dbReference type="SAM" id="Phobius"/>
    </source>
</evidence>
<dbReference type="InterPro" id="IPR009978">
    <property type="entry name" value="Na_H_antiport_3"/>
</dbReference>
<feature type="transmembrane region" description="Helical" evidence="1">
    <location>
        <begin position="417"/>
        <end position="436"/>
    </location>
</feature>
<feature type="transmembrane region" description="Helical" evidence="1">
    <location>
        <begin position="137"/>
        <end position="167"/>
    </location>
</feature>
<accession>D8PFW6</accession>
<keyword evidence="1" id="KW-0812">Transmembrane</keyword>
<proteinExistence type="predicted"/>
<reference evidence="2 3" key="1">
    <citation type="journal article" date="2010" name="Proc. Natl. Acad. Sci. U.S.A.">
        <title>A Nitrospira metagenome illuminates the physiology and evolution of globally important nitrite-oxidizing bacteria.</title>
        <authorList>
            <person name="Lucker S."/>
            <person name="Wagner M."/>
            <person name="Maixner F."/>
            <person name="Pelletier E."/>
            <person name="Koch H."/>
            <person name="Vacherie B."/>
            <person name="Rattei T."/>
            <person name="Sinninghe Damste J."/>
            <person name="Spieck E."/>
            <person name="Le Paslier D."/>
            <person name="Daims H."/>
        </authorList>
    </citation>
    <scope>NUCLEOTIDE SEQUENCE [LARGE SCALE GENOMIC DNA]</scope>
</reference>
<feature type="transmembrane region" description="Helical" evidence="1">
    <location>
        <begin position="223"/>
        <end position="243"/>
    </location>
</feature>
<dbReference type="HOGENOM" id="CLU_044045_0_0_0"/>
<dbReference type="AlphaFoldDB" id="D8PFW6"/>